<organism evidence="9 10">
    <name type="scientific">Kiloniella laminariae</name>
    <dbReference type="NCBI Taxonomy" id="454162"/>
    <lineage>
        <taxon>Bacteria</taxon>
        <taxon>Pseudomonadati</taxon>
        <taxon>Pseudomonadota</taxon>
        <taxon>Alphaproteobacteria</taxon>
        <taxon>Rhodospirillales</taxon>
        <taxon>Kiloniellaceae</taxon>
        <taxon>Kiloniella</taxon>
    </lineage>
</organism>
<sequence length="441" mass="46374">MTRHSSLSSTPCGSLKGTFKVPGDKSISHRSLMFGALAVGETRVFGMLEGEDVLATAKAMAALGAKIHRDDDGVWHVEGRGIGGLCEPEDVLDMGNSGTSARLLMGILGSHPITTFMTGDASLRKRPMGRVADPLAEMGAQVSCRSGQRLPLMVRGAATPMPIRYKLPMASAQVKSCILLAGLNTPGETTVIETEHTRDHTELMLRHFGAEVRVVQTKEGRETTIVGQPELVAADVLVPSDPSSAAFPTVAALINPGSELRLPGIGMNPHRNGIYITLKEMGADITLENERTEAGEPVADLVIRASKLKGISVPAERAPSMIDEYPILAVAAAFAEGKTVMHGLGELRVKESDRLSAVANGLKACGVTCEEGEDFLIVEGNGSAPLGGGTITTHFDHRIAMSFLVMGMAAQQKVTVLDAEAIDTSFPGFATLMNGLGAGIS</sequence>
<feature type="binding site" evidence="7">
    <location>
        <position position="25"/>
    </location>
    <ligand>
        <name>3-phosphoshikimate</name>
        <dbReference type="ChEBI" id="CHEBI:145989"/>
    </ligand>
</feature>
<dbReference type="PROSITE" id="PS00104">
    <property type="entry name" value="EPSP_SYNTHASE_1"/>
    <property type="match status" value="1"/>
</dbReference>
<evidence type="ECO:0000256" key="6">
    <source>
        <dbReference type="ARBA" id="ARBA00044633"/>
    </source>
</evidence>
<feature type="active site" description="Proton acceptor" evidence="7">
    <location>
        <position position="323"/>
    </location>
</feature>
<feature type="binding site" evidence="7">
    <location>
        <position position="171"/>
    </location>
    <ligand>
        <name>3-phosphoshikimate</name>
        <dbReference type="ChEBI" id="CHEBI:145989"/>
    </ligand>
</feature>
<proteinExistence type="inferred from homology"/>
<dbReference type="InterPro" id="IPR023193">
    <property type="entry name" value="EPSP_synthase_CS"/>
</dbReference>
<dbReference type="InterPro" id="IPR006264">
    <property type="entry name" value="EPSP_synthase"/>
</dbReference>
<evidence type="ECO:0000313" key="9">
    <source>
        <dbReference type="EMBL" id="MCZ4281396.1"/>
    </source>
</evidence>
<dbReference type="CDD" id="cd01556">
    <property type="entry name" value="EPSP_synthase"/>
    <property type="match status" value="1"/>
</dbReference>
<dbReference type="SUPFAM" id="SSF55205">
    <property type="entry name" value="EPT/RTPC-like"/>
    <property type="match status" value="1"/>
</dbReference>
<feature type="binding site" evidence="7">
    <location>
        <position position="98"/>
    </location>
    <ligand>
        <name>phosphoenolpyruvate</name>
        <dbReference type="ChEBI" id="CHEBI:58702"/>
    </ligand>
</feature>
<dbReference type="InterPro" id="IPR001986">
    <property type="entry name" value="Enolpyruvate_Tfrase_dom"/>
</dbReference>
<feature type="binding site" evidence="7">
    <location>
        <position position="354"/>
    </location>
    <ligand>
        <name>phosphoenolpyruvate</name>
        <dbReference type="ChEBI" id="CHEBI:58702"/>
    </ligand>
</feature>
<dbReference type="InterPro" id="IPR013792">
    <property type="entry name" value="RNA3'P_cycl/enolpyr_Trfase_a/b"/>
</dbReference>
<keyword evidence="4 7" id="KW-0808">Transferase</keyword>
<feature type="binding site" evidence="7">
    <location>
        <position position="30"/>
    </location>
    <ligand>
        <name>3-phosphoshikimate</name>
        <dbReference type="ChEBI" id="CHEBI:145989"/>
    </ligand>
</feature>
<feature type="binding site" evidence="7">
    <location>
        <position position="173"/>
    </location>
    <ligand>
        <name>3-phosphoshikimate</name>
        <dbReference type="ChEBI" id="CHEBI:145989"/>
    </ligand>
</feature>
<dbReference type="NCBIfam" id="TIGR01356">
    <property type="entry name" value="aroA"/>
    <property type="match status" value="1"/>
</dbReference>
<keyword evidence="10" id="KW-1185">Reference proteome</keyword>
<name>A0ABT4LJW5_9PROT</name>
<comment type="similarity">
    <text evidence="2 7">Belongs to the EPSP synthase family.</text>
</comment>
<dbReference type="Pfam" id="PF00275">
    <property type="entry name" value="EPSP_synthase"/>
    <property type="match status" value="1"/>
</dbReference>
<dbReference type="PROSITE" id="PS00885">
    <property type="entry name" value="EPSP_SYNTHASE_2"/>
    <property type="match status" value="1"/>
</dbReference>
<comment type="pathway">
    <text evidence="1 7">Metabolic intermediate biosynthesis; chorismate biosynthesis; chorismate from D-erythrose 4-phosphate and phosphoenolpyruvate: step 6/7.</text>
</comment>
<feature type="binding site" evidence="7">
    <location>
        <position position="126"/>
    </location>
    <ligand>
        <name>phosphoenolpyruvate</name>
        <dbReference type="ChEBI" id="CHEBI:58702"/>
    </ligand>
</feature>
<dbReference type="RefSeq" id="WP_269423548.1">
    <property type="nucleotide sequence ID" value="NZ_JAPWGY010000003.1"/>
</dbReference>
<feature type="binding site" evidence="7">
    <location>
        <position position="173"/>
    </location>
    <ligand>
        <name>phosphoenolpyruvate</name>
        <dbReference type="ChEBI" id="CHEBI:58702"/>
    </ligand>
</feature>
<dbReference type="HAMAP" id="MF_00210">
    <property type="entry name" value="EPSP_synth"/>
    <property type="match status" value="1"/>
</dbReference>
<gene>
    <name evidence="7 9" type="primary">aroA</name>
    <name evidence="9" type="ORF">O4H49_11445</name>
</gene>
<comment type="subunit">
    <text evidence="7">Monomer.</text>
</comment>
<dbReference type="Proteomes" id="UP001069802">
    <property type="component" value="Unassembled WGS sequence"/>
</dbReference>
<evidence type="ECO:0000256" key="2">
    <source>
        <dbReference type="ARBA" id="ARBA00009948"/>
    </source>
</evidence>
<keyword evidence="5 7" id="KW-0057">Aromatic amino acid biosynthesis</keyword>
<reference evidence="9" key="1">
    <citation type="submission" date="2022-12" db="EMBL/GenBank/DDBJ databases">
        <title>Bacterial isolates from different developmental stages of Nematostella vectensis.</title>
        <authorList>
            <person name="Fraune S."/>
        </authorList>
    </citation>
    <scope>NUCLEOTIDE SEQUENCE</scope>
    <source>
        <strain evidence="9">G21630-S1</strain>
    </source>
</reference>
<feature type="binding site" evidence="7">
    <location>
        <position position="323"/>
    </location>
    <ligand>
        <name>3-phosphoshikimate</name>
        <dbReference type="ChEBI" id="CHEBI:145989"/>
    </ligand>
</feature>
<comment type="caution">
    <text evidence="7">Lacks conserved residue(s) required for the propagation of feature annotation.</text>
</comment>
<feature type="binding site" evidence="7">
    <location>
        <position position="350"/>
    </location>
    <ligand>
        <name>3-phosphoshikimate</name>
        <dbReference type="ChEBI" id="CHEBI:145989"/>
    </ligand>
</feature>
<comment type="catalytic activity">
    <reaction evidence="6">
        <text>3-phosphoshikimate + phosphoenolpyruvate = 5-O-(1-carboxyvinyl)-3-phosphoshikimate + phosphate</text>
        <dbReference type="Rhea" id="RHEA:21256"/>
        <dbReference type="ChEBI" id="CHEBI:43474"/>
        <dbReference type="ChEBI" id="CHEBI:57701"/>
        <dbReference type="ChEBI" id="CHEBI:58702"/>
        <dbReference type="ChEBI" id="CHEBI:145989"/>
        <dbReference type="EC" id="2.5.1.19"/>
    </reaction>
    <physiologicalReaction direction="left-to-right" evidence="6">
        <dbReference type="Rhea" id="RHEA:21257"/>
    </physiologicalReaction>
</comment>
<feature type="binding site" evidence="7">
    <location>
        <position position="25"/>
    </location>
    <ligand>
        <name>phosphoenolpyruvate</name>
        <dbReference type="ChEBI" id="CHEBI:58702"/>
    </ligand>
</feature>
<protein>
    <recommendedName>
        <fullName evidence="7">3-phosphoshikimate 1-carboxyvinyltransferase</fullName>
        <ecNumber evidence="7">2.5.1.19</ecNumber>
    </recommendedName>
    <alternativeName>
        <fullName evidence="7">5-enolpyruvylshikimate-3-phosphate synthase</fullName>
        <shortName evidence="7">EPSP synthase</shortName>
        <shortName evidence="7">EPSPS</shortName>
    </alternativeName>
</protein>
<dbReference type="PIRSF" id="PIRSF000505">
    <property type="entry name" value="EPSPS"/>
    <property type="match status" value="1"/>
</dbReference>
<evidence type="ECO:0000256" key="5">
    <source>
        <dbReference type="ARBA" id="ARBA00023141"/>
    </source>
</evidence>
<feature type="binding site" evidence="7">
    <location>
        <position position="398"/>
    </location>
    <ligand>
        <name>phosphoenolpyruvate</name>
        <dbReference type="ChEBI" id="CHEBI:58702"/>
    </ligand>
</feature>
<evidence type="ECO:0000256" key="1">
    <source>
        <dbReference type="ARBA" id="ARBA00004811"/>
    </source>
</evidence>
<comment type="caution">
    <text evidence="9">The sequence shown here is derived from an EMBL/GenBank/DDBJ whole genome shotgun (WGS) entry which is preliminary data.</text>
</comment>
<feature type="domain" description="Enolpyruvate transferase" evidence="8">
    <location>
        <begin position="13"/>
        <end position="430"/>
    </location>
</feature>
<dbReference type="PANTHER" id="PTHR21090:SF5">
    <property type="entry name" value="PENTAFUNCTIONAL AROM POLYPEPTIDE"/>
    <property type="match status" value="1"/>
</dbReference>
<evidence type="ECO:0000256" key="7">
    <source>
        <dbReference type="HAMAP-Rule" id="MF_00210"/>
    </source>
</evidence>
<accession>A0ABT4LJW5</accession>
<keyword evidence="7" id="KW-0963">Cytoplasm</keyword>
<comment type="function">
    <text evidence="7">Catalyzes the transfer of the enolpyruvyl moiety of phosphoenolpyruvate (PEP) to the 5-hydroxyl of shikimate-3-phosphate (S3P) to produce enolpyruvyl shikimate-3-phosphate and inorganic phosphate.</text>
</comment>
<dbReference type="EC" id="2.5.1.19" evidence="7"/>
<dbReference type="EMBL" id="JAPWGY010000003">
    <property type="protein sequence ID" value="MCZ4281396.1"/>
    <property type="molecule type" value="Genomic_DNA"/>
</dbReference>
<evidence type="ECO:0000256" key="3">
    <source>
        <dbReference type="ARBA" id="ARBA00022605"/>
    </source>
</evidence>
<dbReference type="InterPro" id="IPR036968">
    <property type="entry name" value="Enolpyruvate_Tfrase_sf"/>
</dbReference>
<dbReference type="Gene3D" id="3.65.10.10">
    <property type="entry name" value="Enolpyruvate transferase domain"/>
    <property type="match status" value="2"/>
</dbReference>
<feature type="binding site" evidence="7">
    <location>
        <position position="26"/>
    </location>
    <ligand>
        <name>3-phosphoshikimate</name>
        <dbReference type="ChEBI" id="CHEBI:145989"/>
    </ligand>
</feature>
<evidence type="ECO:0000313" key="10">
    <source>
        <dbReference type="Proteomes" id="UP001069802"/>
    </source>
</evidence>
<evidence type="ECO:0000259" key="8">
    <source>
        <dbReference type="Pfam" id="PF00275"/>
    </source>
</evidence>
<keyword evidence="3 7" id="KW-0028">Amino-acid biosynthesis</keyword>
<comment type="subcellular location">
    <subcellularLocation>
        <location evidence="7">Cytoplasm</location>
    </subcellularLocation>
</comment>
<dbReference type="PANTHER" id="PTHR21090">
    <property type="entry name" value="AROM/DEHYDROQUINATE SYNTHASE"/>
    <property type="match status" value="1"/>
</dbReference>
<evidence type="ECO:0000256" key="4">
    <source>
        <dbReference type="ARBA" id="ARBA00022679"/>
    </source>
</evidence>
<dbReference type="GO" id="GO:0003866">
    <property type="term" value="F:3-phosphoshikimate 1-carboxyvinyltransferase activity"/>
    <property type="evidence" value="ECO:0007669"/>
    <property type="project" value="UniProtKB-EC"/>
</dbReference>